<evidence type="ECO:0000313" key="2">
    <source>
        <dbReference type="EMBL" id="UJO16099.1"/>
    </source>
</evidence>
<sequence>MGPEEAAQPAQYIFGRENREFVVNAQATADRIFSRRSITKSNRNQQIKAEIARRQAQGVPATIHTARPSKRRRGPDDQIDDDERDRVLRPKRRAVAQNNQVSAERRAIRKQARPRGDPKVRCWDWMLHNGDMHHARNGSAFDTYEKINEEVSTPLALGDGIKAVGIGTVRLEAK</sequence>
<feature type="region of interest" description="Disordered" evidence="1">
    <location>
        <begin position="53"/>
        <end position="99"/>
    </location>
</feature>
<evidence type="ECO:0000313" key="3">
    <source>
        <dbReference type="Proteomes" id="UP000756132"/>
    </source>
</evidence>
<keyword evidence="3" id="KW-1185">Reference proteome</keyword>
<dbReference type="KEGG" id="ffu:CLAFUR5_05376"/>
<reference evidence="2" key="2">
    <citation type="journal article" date="2022" name="Microb. Genom.">
        <title>A chromosome-scale genome assembly of the tomato pathogen Cladosporium fulvum reveals a compartmentalized genome architecture and the presence of a dispensable chromosome.</title>
        <authorList>
            <person name="Zaccaron A.Z."/>
            <person name="Chen L.H."/>
            <person name="Samaras A."/>
            <person name="Stergiopoulos I."/>
        </authorList>
    </citation>
    <scope>NUCLEOTIDE SEQUENCE</scope>
    <source>
        <strain evidence="2">Race5_Kim</strain>
    </source>
</reference>
<dbReference type="GeneID" id="71985254"/>
<dbReference type="Proteomes" id="UP000756132">
    <property type="component" value="Chromosome 4"/>
</dbReference>
<reference evidence="2" key="1">
    <citation type="submission" date="2021-12" db="EMBL/GenBank/DDBJ databases">
        <authorList>
            <person name="Zaccaron A."/>
            <person name="Stergiopoulos I."/>
        </authorList>
    </citation>
    <scope>NUCLEOTIDE SEQUENCE</scope>
    <source>
        <strain evidence="2">Race5_Kim</strain>
    </source>
</reference>
<gene>
    <name evidence="2" type="ORF">CLAFUR5_05376</name>
</gene>
<accession>A0A9Q8LEU3</accession>
<dbReference type="AlphaFoldDB" id="A0A9Q8LEU3"/>
<dbReference type="OrthoDB" id="3836365at2759"/>
<proteinExistence type="predicted"/>
<name>A0A9Q8LEU3_PASFU</name>
<protein>
    <submittedName>
        <fullName evidence="2">Uncharacterized protein</fullName>
    </submittedName>
</protein>
<dbReference type="RefSeq" id="XP_047760465.1">
    <property type="nucleotide sequence ID" value="XM_047904524.1"/>
</dbReference>
<organism evidence="2 3">
    <name type="scientific">Passalora fulva</name>
    <name type="common">Tomato leaf mold</name>
    <name type="synonym">Cladosporium fulvum</name>
    <dbReference type="NCBI Taxonomy" id="5499"/>
    <lineage>
        <taxon>Eukaryota</taxon>
        <taxon>Fungi</taxon>
        <taxon>Dikarya</taxon>
        <taxon>Ascomycota</taxon>
        <taxon>Pezizomycotina</taxon>
        <taxon>Dothideomycetes</taxon>
        <taxon>Dothideomycetidae</taxon>
        <taxon>Mycosphaerellales</taxon>
        <taxon>Mycosphaerellaceae</taxon>
        <taxon>Fulvia</taxon>
    </lineage>
</organism>
<evidence type="ECO:0000256" key="1">
    <source>
        <dbReference type="SAM" id="MobiDB-lite"/>
    </source>
</evidence>
<dbReference type="EMBL" id="CP090166">
    <property type="protein sequence ID" value="UJO16099.1"/>
    <property type="molecule type" value="Genomic_DNA"/>
</dbReference>